<comment type="caution">
    <text evidence="1">The sequence shown here is derived from an EMBL/GenBank/DDBJ whole genome shotgun (WGS) entry which is preliminary data.</text>
</comment>
<evidence type="ECO:0000313" key="2">
    <source>
        <dbReference type="Proteomes" id="UP001176960"/>
    </source>
</evidence>
<dbReference type="EMBL" id="CATKSH010000023">
    <property type="protein sequence ID" value="CAI9121795.1"/>
    <property type="molecule type" value="Genomic_DNA"/>
</dbReference>
<dbReference type="RefSeq" id="WP_289843747.1">
    <property type="nucleotide sequence ID" value="NZ_CATKSH010000023.1"/>
</dbReference>
<organism evidence="1 2">
    <name type="scientific">Brytella acorum</name>
    <dbReference type="NCBI Taxonomy" id="2959299"/>
    <lineage>
        <taxon>Bacteria</taxon>
        <taxon>Pseudomonadati</taxon>
        <taxon>Pseudomonadota</taxon>
        <taxon>Alphaproteobacteria</taxon>
        <taxon>Acetobacterales</taxon>
        <taxon>Acetobacteraceae</taxon>
        <taxon>Brytella</taxon>
    </lineage>
</organism>
<dbReference type="AlphaFoldDB" id="A0AA35UYH5"/>
<keyword evidence="2" id="KW-1185">Reference proteome</keyword>
<accession>A0AA35UYH5</accession>
<name>A0AA35UYH5_9PROT</name>
<dbReference type="Proteomes" id="UP001176960">
    <property type="component" value="Unassembled WGS sequence"/>
</dbReference>
<proteinExistence type="predicted"/>
<evidence type="ECO:0000313" key="1">
    <source>
        <dbReference type="EMBL" id="CAI9121795.1"/>
    </source>
</evidence>
<gene>
    <name evidence="1" type="ORF">LMG32879_002648</name>
</gene>
<reference evidence="1" key="1">
    <citation type="submission" date="2023-03" db="EMBL/GenBank/DDBJ databases">
        <authorList>
            <person name="Cleenwerck I."/>
        </authorList>
    </citation>
    <scope>NUCLEOTIDE SEQUENCE</scope>
    <source>
        <strain evidence="1">LMG 32879</strain>
    </source>
</reference>
<protein>
    <submittedName>
        <fullName evidence="1">Uncharacterized protein</fullName>
    </submittedName>
</protein>
<sequence>MGIPAKQIIRTEEADILARLAEHFDVTREELIHIVKMAVGARRDSTDDDPISAPGIFSYIFGTRGIRMIFRAKKWAALREKNIESVFNKDTNIRIIFQNVDLAADLKYSPKAISGKKAASKALVDAAQGDLFSPPPIHTLPTQSPAGEVWYLCVSCDAVTGIRAELSRPLPIEDEQFVDFHERIFIVKKGDLDDVRMDNDLDMPEQDYDIQISRK</sequence>